<dbReference type="InterPro" id="IPR036188">
    <property type="entry name" value="FAD/NAD-bd_sf"/>
</dbReference>
<dbReference type="EMBL" id="KB020993">
    <property type="protein sequence ID" value="ELA27300.1"/>
    <property type="molecule type" value="Genomic_DNA"/>
</dbReference>
<dbReference type="STRING" id="1213859.L2FM97"/>
<gene>
    <name evidence="2" type="ORF">CGGC5_11827</name>
</gene>
<proteinExistence type="predicted"/>
<dbReference type="Gene3D" id="3.30.9.10">
    <property type="entry name" value="D-Amino Acid Oxidase, subunit A, domain 2"/>
    <property type="match status" value="1"/>
</dbReference>
<dbReference type="PANTHER" id="PTHR13847">
    <property type="entry name" value="SARCOSINE DEHYDROGENASE-RELATED"/>
    <property type="match status" value="1"/>
</dbReference>
<dbReference type="InterPro" id="IPR006076">
    <property type="entry name" value="FAD-dep_OxRdtase"/>
</dbReference>
<dbReference type="Gene3D" id="3.50.50.60">
    <property type="entry name" value="FAD/NAD(P)-binding domain"/>
    <property type="match status" value="1"/>
</dbReference>
<reference evidence="2" key="1">
    <citation type="submission" date="2012-08" db="EMBL/GenBank/DDBJ databases">
        <title>Genome analysis of Colletotrichum orbiculare and Colletotrichum fructicola.</title>
        <authorList>
            <person name="Gan P.H.P."/>
            <person name="Ikeda K."/>
            <person name="Irieda H."/>
            <person name="Narusaka M."/>
            <person name="O'Connell R.J."/>
            <person name="Narusaka Y."/>
            <person name="Takano Y."/>
            <person name="Kubo Y."/>
            <person name="Shirasu K."/>
        </authorList>
    </citation>
    <scope>NUCLEOTIDE SEQUENCE</scope>
    <source>
        <strain evidence="2">Nara gc5</strain>
    </source>
</reference>
<dbReference type="GO" id="GO:0005737">
    <property type="term" value="C:cytoplasm"/>
    <property type="evidence" value="ECO:0007669"/>
    <property type="project" value="TreeGrafter"/>
</dbReference>
<protein>
    <submittedName>
        <fullName evidence="2">FAD dependent oxidoreductase superfamily protein</fullName>
    </submittedName>
</protein>
<dbReference type="PANTHER" id="PTHR13847:SF279">
    <property type="entry name" value="FAD DEPENDENT OXIDOREDUCTASE DOMAIN-CONTAINING PROTEIN-RELATED"/>
    <property type="match status" value="1"/>
</dbReference>
<evidence type="ECO:0000259" key="1">
    <source>
        <dbReference type="Pfam" id="PF01266"/>
    </source>
</evidence>
<dbReference type="AlphaFoldDB" id="L2FM97"/>
<evidence type="ECO:0000313" key="2">
    <source>
        <dbReference type="EMBL" id="ELA27300.1"/>
    </source>
</evidence>
<feature type="domain" description="FAD dependent oxidoreductase" evidence="1">
    <location>
        <begin position="45"/>
        <end position="473"/>
    </location>
</feature>
<accession>L2FM97</accession>
<dbReference type="SUPFAM" id="SSF51905">
    <property type="entry name" value="FAD/NAD(P)-binding domain"/>
    <property type="match status" value="1"/>
</dbReference>
<name>L2FM97_COLFN</name>
<sequence>MHIFRTDMEDQEAIPVGNSTEPFWRTELHELDSHRSTEHLPAECDVLIIGAGFAGTALAHYIYEDNPSPPSVVILEAREACSGATGRNGKFTPTSFSHLKSLGKCSQYPITKDLTPPLGGQLKPDVYFNIPKYIEKYGVDAAVEVANFEASQVFAVKELVEKEKIDCDFTLTRTCDATLNEGLATATEEAFAKLVESGVANLKDVHYTPRARAEMVKTPYPHIVEFGKWRNADQKPQVSGVKGALSCFTFTAGHIWPYKMVMHFLKGVVQKGANLQTHTPVTHISENPLLDGRWEVSTARGSIKAKKVLLATNGYTSHLAPEFKNHIVPVRGICSRIVVPQGKTAPFMSQTYSIRHGPSMYDYLIPRNDGSIIVGGAKPTFWTDRSQWYNVFDDSKLIEPAKTYFDGLMQRTFRGWENSGAYTDKVWTGIMGFSSDFMPYVGEVPAKPGQFILGGFSGHGMPLILLSAKGVVQMLRHGKSFAETGIPSLFQATKERLKNTKNSIIDEHGAQHVRGKL</sequence>
<dbReference type="HOGENOM" id="CLU_022730_0_1_1"/>
<organism evidence="2">
    <name type="scientific">Colletotrichum fructicola (strain Nara gc5)</name>
    <name type="common">Anthracnose fungus</name>
    <name type="synonym">Colletotrichum gloeosporioides (strain Nara gc5)</name>
    <dbReference type="NCBI Taxonomy" id="1213859"/>
    <lineage>
        <taxon>Eukaryota</taxon>
        <taxon>Fungi</taxon>
        <taxon>Dikarya</taxon>
        <taxon>Ascomycota</taxon>
        <taxon>Pezizomycotina</taxon>
        <taxon>Sordariomycetes</taxon>
        <taxon>Hypocreomycetidae</taxon>
        <taxon>Glomerellales</taxon>
        <taxon>Glomerellaceae</taxon>
        <taxon>Colletotrichum</taxon>
        <taxon>Colletotrichum gloeosporioides species complex</taxon>
    </lineage>
</organism>
<dbReference type="Pfam" id="PF01266">
    <property type="entry name" value="DAO"/>
    <property type="match status" value="1"/>
</dbReference>